<feature type="compositionally biased region" description="Polar residues" evidence="1">
    <location>
        <begin position="87"/>
        <end position="99"/>
    </location>
</feature>
<keyword evidence="3" id="KW-1185">Reference proteome</keyword>
<gene>
    <name evidence="2" type="ORF">PSTT_02450</name>
</gene>
<comment type="caution">
    <text evidence="2">The sequence shown here is derived from an EMBL/GenBank/DDBJ whole genome shotgun (WGS) entry which is preliminary data.</text>
</comment>
<dbReference type="PANTHER" id="PTHR47501">
    <property type="entry name" value="TRANSPOSASE-RELATED"/>
    <property type="match status" value="1"/>
</dbReference>
<accession>A0A2S4W044</accession>
<dbReference type="EMBL" id="PKSL01000014">
    <property type="protein sequence ID" value="POW15136.1"/>
    <property type="molecule type" value="Genomic_DNA"/>
</dbReference>
<dbReference type="VEuPathDB" id="FungiDB:PSTT_02450"/>
<organism evidence="2 3">
    <name type="scientific">Puccinia striiformis</name>
    <dbReference type="NCBI Taxonomy" id="27350"/>
    <lineage>
        <taxon>Eukaryota</taxon>
        <taxon>Fungi</taxon>
        <taxon>Dikarya</taxon>
        <taxon>Basidiomycota</taxon>
        <taxon>Pucciniomycotina</taxon>
        <taxon>Pucciniomycetes</taxon>
        <taxon>Pucciniales</taxon>
        <taxon>Pucciniaceae</taxon>
        <taxon>Puccinia</taxon>
    </lineage>
</organism>
<proteinExistence type="predicted"/>
<feature type="compositionally biased region" description="Basic and acidic residues" evidence="1">
    <location>
        <begin position="119"/>
        <end position="129"/>
    </location>
</feature>
<feature type="region of interest" description="Disordered" evidence="1">
    <location>
        <begin position="1"/>
        <end position="129"/>
    </location>
</feature>
<dbReference type="VEuPathDB" id="FungiDB:PSHT_13809"/>
<name>A0A2S4W044_9BASI</name>
<sequence>MAPENPHVNAGEHETLDAVAGYVTDRSQTQSQLRRSTRASSVAAAPNMVAPSSDSRVRVNRPATGPPNNQPHVHQMADQSKTKKSKGTSVASELQSNGATEPAYDYDQDSDNNSIEIQPRGDDKTKKAAKEAETAELFRYFEAPFWKKGDTPGTALNFKCKWCRGVYRRQKLSHGNLKTHRDGSTQEDKCDKGCAGRNKAKKAGFTLPPSVAERRALEAKDGANATQQGIKGFLECKPVFVNRVLNQIIMIWQIRCRTPVGQML</sequence>
<evidence type="ECO:0000256" key="1">
    <source>
        <dbReference type="SAM" id="MobiDB-lite"/>
    </source>
</evidence>
<dbReference type="AlphaFoldDB" id="A0A2S4W044"/>
<dbReference type="Proteomes" id="UP000239156">
    <property type="component" value="Unassembled WGS sequence"/>
</dbReference>
<protein>
    <submittedName>
        <fullName evidence="2">Uncharacterized protein</fullName>
    </submittedName>
</protein>
<reference evidence="2" key="1">
    <citation type="submission" date="2017-12" db="EMBL/GenBank/DDBJ databases">
        <title>Gene loss provides genomic basis for host adaptation in cereal stripe rust fungi.</title>
        <authorList>
            <person name="Xia C."/>
        </authorList>
    </citation>
    <scope>NUCLEOTIDE SEQUENCE [LARGE SCALE GENOMIC DNA]</scope>
    <source>
        <strain evidence="2">93-210</strain>
    </source>
</reference>
<evidence type="ECO:0000313" key="3">
    <source>
        <dbReference type="Proteomes" id="UP000239156"/>
    </source>
</evidence>
<evidence type="ECO:0000313" key="2">
    <source>
        <dbReference type="EMBL" id="POW15136.1"/>
    </source>
</evidence>
<dbReference type="PANTHER" id="PTHR47501:SF5">
    <property type="entry name" value="HAT C-TERMINAL DIMERISATION DOMAIN-CONTAINING PROTEIN"/>
    <property type="match status" value="1"/>
</dbReference>